<feature type="transmembrane region" description="Helical" evidence="2">
    <location>
        <begin position="20"/>
        <end position="43"/>
    </location>
</feature>
<dbReference type="InterPro" id="IPR052179">
    <property type="entry name" value="DD-CPase-like"/>
</dbReference>
<dbReference type="Pfam" id="PF02557">
    <property type="entry name" value="VanY"/>
    <property type="match status" value="1"/>
</dbReference>
<dbReference type="Proteomes" id="UP001596306">
    <property type="component" value="Unassembled WGS sequence"/>
</dbReference>
<feature type="region of interest" description="Disordered" evidence="1">
    <location>
        <begin position="47"/>
        <end position="82"/>
    </location>
</feature>
<sequence length="281" mass="30439">MSESRRSRGPSRQVRRRRAVVAAGAVVALVVVGVVLAGILSVGDRSQEATSTPIPSISPAAAAPRPTPSQSPDPSIVPTFDKNAHSIDDPASIWVVVNKLRPLNPVDYAPDDLVEVPVPYVWQPQLRQEASAAVVTMFDTFTQETGLELQSQSAYRSYSTQVEVYDQDVATNGQEFADTSTARPGSSEHQTGLVIDISAKPSSCSLAACFGETPHGQWLAANAWRFGFILRYPADKTEITGFAYEPWHFRYIGVDLSTEMHETGVATLEEFFGLPAAPNYG</sequence>
<evidence type="ECO:0000313" key="4">
    <source>
        <dbReference type="EMBL" id="MFC6356513.1"/>
    </source>
</evidence>
<keyword evidence="5" id="KW-1185">Reference proteome</keyword>
<organism evidence="4 5">
    <name type="scientific">Luethyella okanaganae</name>
    <dbReference type="NCBI Taxonomy" id="69372"/>
    <lineage>
        <taxon>Bacteria</taxon>
        <taxon>Bacillati</taxon>
        <taxon>Actinomycetota</taxon>
        <taxon>Actinomycetes</taxon>
        <taxon>Micrococcales</taxon>
        <taxon>Microbacteriaceae</taxon>
        <taxon>Luethyella</taxon>
    </lineage>
</organism>
<evidence type="ECO:0000313" key="5">
    <source>
        <dbReference type="Proteomes" id="UP001596306"/>
    </source>
</evidence>
<dbReference type="GO" id="GO:0004180">
    <property type="term" value="F:carboxypeptidase activity"/>
    <property type="evidence" value="ECO:0007669"/>
    <property type="project" value="UniProtKB-KW"/>
</dbReference>
<reference evidence="5" key="1">
    <citation type="journal article" date="2019" name="Int. J. Syst. Evol. Microbiol.">
        <title>The Global Catalogue of Microorganisms (GCM) 10K type strain sequencing project: providing services to taxonomists for standard genome sequencing and annotation.</title>
        <authorList>
            <consortium name="The Broad Institute Genomics Platform"/>
            <consortium name="The Broad Institute Genome Sequencing Center for Infectious Disease"/>
            <person name="Wu L."/>
            <person name="Ma J."/>
        </authorList>
    </citation>
    <scope>NUCLEOTIDE SEQUENCE [LARGE SCALE GENOMIC DNA]</scope>
    <source>
        <strain evidence="5">CCUG 43304</strain>
    </source>
</reference>
<evidence type="ECO:0000259" key="3">
    <source>
        <dbReference type="Pfam" id="PF02557"/>
    </source>
</evidence>
<feature type="domain" description="D-alanyl-D-alanine carboxypeptidase-like core" evidence="3">
    <location>
        <begin position="125"/>
        <end position="253"/>
    </location>
</feature>
<dbReference type="PANTHER" id="PTHR34385">
    <property type="entry name" value="D-ALANYL-D-ALANINE CARBOXYPEPTIDASE"/>
    <property type="match status" value="1"/>
</dbReference>
<name>A0ABW1VI69_9MICO</name>
<gene>
    <name evidence="4" type="ORF">ACFQB0_10370</name>
</gene>
<dbReference type="CDD" id="cd14852">
    <property type="entry name" value="LD-carboxypeptidase"/>
    <property type="match status" value="1"/>
</dbReference>
<keyword evidence="2" id="KW-0472">Membrane</keyword>
<keyword evidence="2" id="KW-0812">Transmembrane</keyword>
<comment type="caution">
    <text evidence="4">The sequence shown here is derived from an EMBL/GenBank/DDBJ whole genome shotgun (WGS) entry which is preliminary data.</text>
</comment>
<evidence type="ECO:0000256" key="1">
    <source>
        <dbReference type="SAM" id="MobiDB-lite"/>
    </source>
</evidence>
<keyword evidence="2" id="KW-1133">Transmembrane helix</keyword>
<dbReference type="PANTHER" id="PTHR34385:SF1">
    <property type="entry name" value="PEPTIDOGLYCAN L-ALANYL-D-GLUTAMATE ENDOPEPTIDASE CWLK"/>
    <property type="match status" value="1"/>
</dbReference>
<proteinExistence type="predicted"/>
<keyword evidence="4" id="KW-0121">Carboxypeptidase</keyword>
<keyword evidence="4" id="KW-0645">Protease</keyword>
<dbReference type="EMBL" id="JBHSTP010000002">
    <property type="protein sequence ID" value="MFC6356513.1"/>
    <property type="molecule type" value="Genomic_DNA"/>
</dbReference>
<accession>A0ABW1VI69</accession>
<dbReference type="SUPFAM" id="SSF55166">
    <property type="entry name" value="Hedgehog/DD-peptidase"/>
    <property type="match status" value="1"/>
</dbReference>
<evidence type="ECO:0000256" key="2">
    <source>
        <dbReference type="SAM" id="Phobius"/>
    </source>
</evidence>
<dbReference type="InterPro" id="IPR058193">
    <property type="entry name" value="VanY/YodJ_core_dom"/>
</dbReference>
<dbReference type="InterPro" id="IPR009045">
    <property type="entry name" value="Zn_M74/Hedgehog-like"/>
</dbReference>
<protein>
    <submittedName>
        <fullName evidence="4">D-alanyl-D-alanine carboxypeptidase family protein</fullName>
    </submittedName>
</protein>
<dbReference type="InterPro" id="IPR003709">
    <property type="entry name" value="VanY-like_core_dom"/>
</dbReference>
<dbReference type="Gene3D" id="3.30.1380.10">
    <property type="match status" value="1"/>
</dbReference>
<keyword evidence="4" id="KW-0378">Hydrolase</keyword>
<feature type="compositionally biased region" description="Low complexity" evidence="1">
    <location>
        <begin position="47"/>
        <end position="64"/>
    </location>
</feature>
<dbReference type="RefSeq" id="WP_386731032.1">
    <property type="nucleotide sequence ID" value="NZ_JBHSTP010000002.1"/>
</dbReference>